<reference evidence="1" key="1">
    <citation type="submission" date="2017-02" db="EMBL/GenBank/DDBJ databases">
        <authorList>
            <person name="Regsiter A."/>
            <person name="William W."/>
        </authorList>
    </citation>
    <scope>NUCLEOTIDE SEQUENCE</scope>
    <source>
        <strain evidence="1">BdmA 4</strain>
    </source>
</reference>
<gene>
    <name evidence="1" type="ORF">SPIRO4BDMA_50632</name>
</gene>
<organism evidence="1">
    <name type="scientific">uncultured spirochete</name>
    <dbReference type="NCBI Taxonomy" id="156406"/>
    <lineage>
        <taxon>Bacteria</taxon>
        <taxon>Pseudomonadati</taxon>
        <taxon>Spirochaetota</taxon>
        <taxon>Spirochaetia</taxon>
        <taxon>Spirochaetales</taxon>
        <taxon>environmental samples</taxon>
    </lineage>
</organism>
<protein>
    <submittedName>
        <fullName evidence="1">Uncharacterized protein</fullName>
    </submittedName>
</protein>
<sequence length="67" mass="7267">MKRRTRRSGRSRISVAPPAGAWIETTDATEWEIADIVAPPAGAWIETAMESLYSAQAAGRAPRGRVD</sequence>
<proteinExistence type="predicted"/>
<accession>A0A3P3XS70</accession>
<dbReference type="AlphaFoldDB" id="A0A3P3XS70"/>
<dbReference type="EMBL" id="FWDO01000005">
    <property type="protein sequence ID" value="SLM19117.1"/>
    <property type="molecule type" value="Genomic_DNA"/>
</dbReference>
<evidence type="ECO:0000313" key="1">
    <source>
        <dbReference type="EMBL" id="SLM19117.1"/>
    </source>
</evidence>
<name>A0A3P3XS70_9SPIR</name>